<dbReference type="InterPro" id="IPR003675">
    <property type="entry name" value="Rce1/LyrA-like_dom"/>
</dbReference>
<feature type="transmembrane region" description="Helical" evidence="1">
    <location>
        <begin position="68"/>
        <end position="89"/>
    </location>
</feature>
<protein>
    <recommendedName>
        <fullName evidence="2">CAAX prenyl protease 2/Lysostaphin resistance protein A-like domain-containing protein</fullName>
    </recommendedName>
</protein>
<dbReference type="STRING" id="990712.SAMN05216257_10172"/>
<organism evidence="3 4">
    <name type="scientific">Meinhardsimonia xiamenensis</name>
    <dbReference type="NCBI Taxonomy" id="990712"/>
    <lineage>
        <taxon>Bacteria</taxon>
        <taxon>Pseudomonadati</taxon>
        <taxon>Pseudomonadota</taxon>
        <taxon>Alphaproteobacteria</taxon>
        <taxon>Rhodobacterales</taxon>
        <taxon>Paracoccaceae</taxon>
        <taxon>Meinhardsimonia</taxon>
    </lineage>
</organism>
<keyword evidence="1" id="KW-0812">Transmembrane</keyword>
<name>A0A1G8XV06_9RHOB</name>
<feature type="transmembrane region" description="Helical" evidence="1">
    <location>
        <begin position="144"/>
        <end position="167"/>
    </location>
</feature>
<keyword evidence="4" id="KW-1185">Reference proteome</keyword>
<feature type="transmembrane region" description="Helical" evidence="1">
    <location>
        <begin position="179"/>
        <end position="198"/>
    </location>
</feature>
<evidence type="ECO:0000313" key="4">
    <source>
        <dbReference type="Proteomes" id="UP000199328"/>
    </source>
</evidence>
<keyword evidence="1" id="KW-0472">Membrane</keyword>
<evidence type="ECO:0000259" key="2">
    <source>
        <dbReference type="Pfam" id="PF02517"/>
    </source>
</evidence>
<dbReference type="GO" id="GO:0080120">
    <property type="term" value="P:CAAX-box protein maturation"/>
    <property type="evidence" value="ECO:0007669"/>
    <property type="project" value="UniProtKB-ARBA"/>
</dbReference>
<accession>A0A1G8XV06</accession>
<dbReference type="AlphaFoldDB" id="A0A1G8XV06"/>
<feature type="transmembrane region" description="Helical" evidence="1">
    <location>
        <begin position="22"/>
        <end position="48"/>
    </location>
</feature>
<dbReference type="EMBL" id="FNFV01000001">
    <property type="protein sequence ID" value="SDJ94306.1"/>
    <property type="molecule type" value="Genomic_DNA"/>
</dbReference>
<feature type="transmembrane region" description="Helical" evidence="1">
    <location>
        <begin position="239"/>
        <end position="260"/>
    </location>
</feature>
<dbReference type="Pfam" id="PF02517">
    <property type="entry name" value="Rce1-like"/>
    <property type="match status" value="1"/>
</dbReference>
<keyword evidence="1" id="KW-1133">Transmembrane helix</keyword>
<reference evidence="4" key="1">
    <citation type="submission" date="2016-10" db="EMBL/GenBank/DDBJ databases">
        <authorList>
            <person name="Varghese N."/>
            <person name="Submissions S."/>
        </authorList>
    </citation>
    <scope>NUCLEOTIDE SEQUENCE [LARGE SCALE GENOMIC DNA]</scope>
    <source>
        <strain evidence="4">CGMCC 1.10789</strain>
    </source>
</reference>
<feature type="transmembrane region" description="Helical" evidence="1">
    <location>
        <begin position="101"/>
        <end position="124"/>
    </location>
</feature>
<dbReference type="RefSeq" id="WP_170068371.1">
    <property type="nucleotide sequence ID" value="NZ_FNFV01000001.1"/>
</dbReference>
<evidence type="ECO:0000256" key="1">
    <source>
        <dbReference type="SAM" id="Phobius"/>
    </source>
</evidence>
<feature type="domain" description="CAAX prenyl protease 2/Lysostaphin resistance protein A-like" evidence="2">
    <location>
        <begin position="144"/>
        <end position="240"/>
    </location>
</feature>
<evidence type="ECO:0000313" key="3">
    <source>
        <dbReference type="EMBL" id="SDJ94306.1"/>
    </source>
</evidence>
<dbReference type="GO" id="GO:0004175">
    <property type="term" value="F:endopeptidase activity"/>
    <property type="evidence" value="ECO:0007669"/>
    <property type="project" value="UniProtKB-ARBA"/>
</dbReference>
<sequence>MFNPDFETYLAPARARPELWRLILGVILCALVYAGYVGALVGLVAWLAGPEAPPILAGMVRGTTPTGALLLLLSFLGMALGPAIAVRLLHGRRAATLFGPAGRVVLHFLVAAAVVAIMSGLSVALWRRSFTPEPGLPFDLWLRLLPLALLGVLIQTGAEEVLFRGYLLQQLAVRFRRRLAWMVLPSLIFGALHFDPAAGGASALLVVAAAALFGLIAADLVAATGSLGAAWGFHFANNVFAILVLATKGTIPGLALWLTPYEARDIAALGPMVLHDLAAMAAAWLLVRLLLTR</sequence>
<feature type="transmembrane region" description="Helical" evidence="1">
    <location>
        <begin position="272"/>
        <end position="291"/>
    </location>
</feature>
<gene>
    <name evidence="3" type="ORF">SAMN05216257_10172</name>
</gene>
<proteinExistence type="predicted"/>
<dbReference type="Proteomes" id="UP000199328">
    <property type="component" value="Unassembled WGS sequence"/>
</dbReference>
<feature type="transmembrane region" description="Helical" evidence="1">
    <location>
        <begin position="204"/>
        <end position="227"/>
    </location>
</feature>